<reference evidence="11" key="1">
    <citation type="journal article" date="2019" name="Int. J. Syst. Evol. Microbiol.">
        <title>The Global Catalogue of Microorganisms (GCM) 10K type strain sequencing project: providing services to taxonomists for standard genome sequencing and annotation.</title>
        <authorList>
            <consortium name="The Broad Institute Genomics Platform"/>
            <consortium name="The Broad Institute Genome Sequencing Center for Infectious Disease"/>
            <person name="Wu L."/>
            <person name="Ma J."/>
        </authorList>
    </citation>
    <scope>NUCLEOTIDE SEQUENCE [LARGE SCALE GENOMIC DNA]</scope>
    <source>
        <strain evidence="11">KCTC 42143</strain>
    </source>
</reference>
<dbReference type="PANTHER" id="PTHR23522:SF10">
    <property type="entry name" value="3-PHENYLPROPIONIC ACID TRANSPORTER-RELATED"/>
    <property type="match status" value="1"/>
</dbReference>
<feature type="domain" description="Major facilitator superfamily (MFS) profile" evidence="9">
    <location>
        <begin position="216"/>
        <end position="395"/>
    </location>
</feature>
<dbReference type="PROSITE" id="PS50850">
    <property type="entry name" value="MFS"/>
    <property type="match status" value="1"/>
</dbReference>
<evidence type="ECO:0000259" key="9">
    <source>
        <dbReference type="PROSITE" id="PS50850"/>
    </source>
</evidence>
<evidence type="ECO:0000256" key="7">
    <source>
        <dbReference type="ARBA" id="ARBA00023136"/>
    </source>
</evidence>
<keyword evidence="11" id="KW-1185">Reference proteome</keyword>
<dbReference type="InterPro" id="IPR036259">
    <property type="entry name" value="MFS_trans_sf"/>
</dbReference>
<accession>A0ABW4NNH9</accession>
<feature type="transmembrane region" description="Helical" evidence="8">
    <location>
        <begin position="312"/>
        <end position="329"/>
    </location>
</feature>
<keyword evidence="7 8" id="KW-0472">Membrane</keyword>
<proteinExistence type="predicted"/>
<dbReference type="SUPFAM" id="SSF103473">
    <property type="entry name" value="MFS general substrate transporter"/>
    <property type="match status" value="2"/>
</dbReference>
<feature type="transmembrane region" description="Helical" evidence="8">
    <location>
        <begin position="286"/>
        <end position="306"/>
    </location>
</feature>
<feature type="transmembrane region" description="Helical" evidence="8">
    <location>
        <begin position="160"/>
        <end position="183"/>
    </location>
</feature>
<dbReference type="RefSeq" id="WP_058919837.1">
    <property type="nucleotide sequence ID" value="NZ_JBHSQC010000015.1"/>
</dbReference>
<evidence type="ECO:0000313" key="11">
    <source>
        <dbReference type="Proteomes" id="UP001597285"/>
    </source>
</evidence>
<feature type="transmembrane region" description="Helical" evidence="8">
    <location>
        <begin position="218"/>
        <end position="241"/>
    </location>
</feature>
<sequence length="395" mass="43552">MTKQISLTLKYAGLQSLYWMSFCAVYGFASVYLLAQNFENQQIGLILALVNIFSVILQPAFGFLIDKLINLTLKRVISSIAVINIILLIGLIAEPGNLLLSTVLYIGVVSLTLTVQPLLNSLIFEHINEGLEINYGLARGIGSLSFAFISFFLGRALNDYSAAIIPILCIVLYSLFLLLVLTFPTTEAQLTKETVSLQQSEAKHQESSVYFFRKYDRFILFLMAIVFLFVFHTIINSYLIQIMTSLGGKDSDFGLSLTIAASVELPAMLGFSYLATKYKSSRLLKISSVFFVIRSLLFLGSSTVWMINFAQLFQALSFAIYVPASAYYVNQLMQTEDKVKGQALVIGATTLGSVFGNGLGGWLLDHTNVTMMLIAGVLGAAMGCLLLFYSVETEI</sequence>
<evidence type="ECO:0000256" key="3">
    <source>
        <dbReference type="ARBA" id="ARBA00022475"/>
    </source>
</evidence>
<keyword evidence="5 8" id="KW-0812">Transmembrane</keyword>
<evidence type="ECO:0000256" key="2">
    <source>
        <dbReference type="ARBA" id="ARBA00022448"/>
    </source>
</evidence>
<dbReference type="PANTHER" id="PTHR23522">
    <property type="entry name" value="BLL5896 PROTEIN"/>
    <property type="match status" value="1"/>
</dbReference>
<evidence type="ECO:0000256" key="8">
    <source>
        <dbReference type="SAM" id="Phobius"/>
    </source>
</evidence>
<feature type="transmembrane region" description="Helical" evidence="8">
    <location>
        <begin position="99"/>
        <end position="124"/>
    </location>
</feature>
<comment type="subcellular location">
    <subcellularLocation>
        <location evidence="1">Cell inner membrane</location>
        <topology evidence="1">Multi-pass membrane protein</topology>
    </subcellularLocation>
</comment>
<keyword evidence="3" id="KW-1003">Cell membrane</keyword>
<name>A0ABW4NNH9_9LACT</name>
<keyword evidence="2" id="KW-0813">Transport</keyword>
<comment type="caution">
    <text evidence="10">The sequence shown here is derived from an EMBL/GenBank/DDBJ whole genome shotgun (WGS) entry which is preliminary data.</text>
</comment>
<feature type="transmembrane region" description="Helical" evidence="8">
    <location>
        <begin position="253"/>
        <end position="274"/>
    </location>
</feature>
<feature type="transmembrane region" description="Helical" evidence="8">
    <location>
        <begin position="41"/>
        <end position="64"/>
    </location>
</feature>
<evidence type="ECO:0000256" key="1">
    <source>
        <dbReference type="ARBA" id="ARBA00004429"/>
    </source>
</evidence>
<protein>
    <submittedName>
        <fullName evidence="10">MFS transporter</fullName>
    </submittedName>
</protein>
<evidence type="ECO:0000256" key="4">
    <source>
        <dbReference type="ARBA" id="ARBA00022519"/>
    </source>
</evidence>
<feature type="transmembrane region" description="Helical" evidence="8">
    <location>
        <begin position="341"/>
        <end position="363"/>
    </location>
</feature>
<dbReference type="InterPro" id="IPR020846">
    <property type="entry name" value="MFS_dom"/>
</dbReference>
<feature type="transmembrane region" description="Helical" evidence="8">
    <location>
        <begin position="76"/>
        <end position="93"/>
    </location>
</feature>
<dbReference type="InterPro" id="IPR024989">
    <property type="entry name" value="MFS_assoc_dom"/>
</dbReference>
<dbReference type="Gene3D" id="1.20.1250.20">
    <property type="entry name" value="MFS general substrate transporter like domains"/>
    <property type="match status" value="2"/>
</dbReference>
<evidence type="ECO:0000256" key="6">
    <source>
        <dbReference type="ARBA" id="ARBA00022989"/>
    </source>
</evidence>
<feature type="transmembrane region" description="Helical" evidence="8">
    <location>
        <begin position="369"/>
        <end position="389"/>
    </location>
</feature>
<organism evidence="10 11">
    <name type="scientific">Carnobacterium antarcticum</name>
    <dbReference type="NCBI Taxonomy" id="2126436"/>
    <lineage>
        <taxon>Bacteria</taxon>
        <taxon>Bacillati</taxon>
        <taxon>Bacillota</taxon>
        <taxon>Bacilli</taxon>
        <taxon>Lactobacillales</taxon>
        <taxon>Carnobacteriaceae</taxon>
        <taxon>Carnobacterium</taxon>
    </lineage>
</organism>
<dbReference type="Pfam" id="PF12832">
    <property type="entry name" value="MFS_1_like"/>
    <property type="match status" value="1"/>
</dbReference>
<keyword evidence="6 8" id="KW-1133">Transmembrane helix</keyword>
<keyword evidence="4" id="KW-0997">Cell inner membrane</keyword>
<dbReference type="EMBL" id="JBHUFF010000014">
    <property type="protein sequence ID" value="MFD1799806.1"/>
    <property type="molecule type" value="Genomic_DNA"/>
</dbReference>
<feature type="transmembrane region" description="Helical" evidence="8">
    <location>
        <begin position="12"/>
        <end position="35"/>
    </location>
</feature>
<dbReference type="Proteomes" id="UP001597285">
    <property type="component" value="Unassembled WGS sequence"/>
</dbReference>
<feature type="transmembrane region" description="Helical" evidence="8">
    <location>
        <begin position="136"/>
        <end position="154"/>
    </location>
</feature>
<gene>
    <name evidence="10" type="ORF">ACFSBK_08095</name>
</gene>
<evidence type="ECO:0000256" key="5">
    <source>
        <dbReference type="ARBA" id="ARBA00022692"/>
    </source>
</evidence>
<evidence type="ECO:0000313" key="10">
    <source>
        <dbReference type="EMBL" id="MFD1799806.1"/>
    </source>
</evidence>